<dbReference type="GO" id="GO:0005525">
    <property type="term" value="F:GTP binding"/>
    <property type="evidence" value="ECO:0007669"/>
    <property type="project" value="UniProtKB-KW"/>
</dbReference>
<dbReference type="FunFam" id="3.40.50.300:FF:000695">
    <property type="entry name" value="Flagellar biosynthesis regulator FlhF"/>
    <property type="match status" value="1"/>
</dbReference>
<keyword evidence="19" id="KW-1185">Reference proteome</keyword>
<keyword evidence="8" id="KW-0653">Protein transport</keyword>
<evidence type="ECO:0000256" key="1">
    <source>
        <dbReference type="ARBA" id="ARBA00004413"/>
    </source>
</evidence>
<evidence type="ECO:0000259" key="17">
    <source>
        <dbReference type="SMART" id="SM00962"/>
    </source>
</evidence>
<feature type="region of interest" description="Disordered" evidence="15">
    <location>
        <begin position="695"/>
        <end position="716"/>
    </location>
</feature>
<dbReference type="PANTHER" id="PTHR43134">
    <property type="entry name" value="SIGNAL RECOGNITION PARTICLE RECEPTOR SUBUNIT ALPHA"/>
    <property type="match status" value="1"/>
</dbReference>
<dbReference type="SUPFAM" id="SSF52540">
    <property type="entry name" value="P-loop containing nucleoside triphosphate hydrolases"/>
    <property type="match status" value="1"/>
</dbReference>
<dbReference type="Proteomes" id="UP001156870">
    <property type="component" value="Unassembled WGS sequence"/>
</dbReference>
<comment type="function">
    <text evidence="12">Necessary for flagellar biosynthesis. May be involved in translocation of the flagellum.</text>
</comment>
<reference evidence="18 19" key="1">
    <citation type="journal article" date="2014" name="Int. J. Syst. Evol. Microbiol.">
        <title>Complete genome sequence of Corynebacterium casei LMG S-19264T (=DSM 44701T), isolated from a smear-ripened cheese.</title>
        <authorList>
            <consortium name="US DOE Joint Genome Institute (JGI-PGF)"/>
            <person name="Walter F."/>
            <person name="Albersmeier A."/>
            <person name="Kalinowski J."/>
            <person name="Ruckert C."/>
        </authorList>
    </citation>
    <scope>NUCLEOTIDE SEQUENCE [LARGE SCALE GENOMIC DNA]</scope>
    <source>
        <strain evidence="18 19">NBRC 110095</strain>
    </source>
</reference>
<gene>
    <name evidence="18" type="ORF">GCM10007877_27240</name>
</gene>
<evidence type="ECO:0000256" key="2">
    <source>
        <dbReference type="ARBA" id="ARBA00008531"/>
    </source>
</evidence>
<evidence type="ECO:0000256" key="10">
    <source>
        <dbReference type="ARBA" id="ARBA00023136"/>
    </source>
</evidence>
<sequence length="716" mass="78827">MQVKRFTAADMRRALEMVRESLGDEAIILSSGKIKGGVEILATSEESQQWIATESAIDPSAPTESVFDKYESGGASERIDDAFSSLSPQPASLSEKAANQYAVHDHNHQAGHSHDQPHVVKGNVKKRRLQHETAERSNSLASSSSLASSKPSPLAINGKQKAEAIAERLQSRSVQQKPASAPSQTQSVNRSSRYEQEGDLCGVPNDPEAAIREQDRLREERLLREQKERLEQAHLEQQYLEQQYLEQQYLEQERLRQEAHRRDEQERRRQEEAAHREQIQALQSELSDMRELLELQLTRSADVCLSGQALFADRRLQMLGFGTDCRRQITQPLMNALASNERAYSNQEVWSQAVALLSRQIPVVSCDLVAAGGVFAFIGPTGSGKTTTIAKLATRYALEHGSESIALITTDTARLGAQDPLKALATILNIPIRAVSDEQSLPDVLASLSYCRLILIDTAGTNVGGLTPLQGKLLTMPNVSKLLVMSATSQPGLHRRVLRWWGDVALRGCVLTKLDECASLGETLEAVMEWRLPVAYFTAGQEIPEDLEVAKGHRLVARAVAATKQSGVRSASVAANLKPSRSVNPGAKGPLPLSEPVDQALAGSELQQRHEAKQKALKQQALKQQLQKQQAQKQQAQKRQIQAQQIQKQQSQKQQALKKEFGENVGENFKTRLDQQMREASVPASLKTDLATRKVPMTTSSSASMSTTPILNADAV</sequence>
<evidence type="ECO:0000256" key="6">
    <source>
        <dbReference type="ARBA" id="ARBA00022741"/>
    </source>
</evidence>
<keyword evidence="9" id="KW-0342">GTP-binding</keyword>
<feature type="region of interest" description="Disordered" evidence="15">
    <location>
        <begin position="256"/>
        <end position="279"/>
    </location>
</feature>
<dbReference type="RefSeq" id="WP_232594390.1">
    <property type="nucleotide sequence ID" value="NZ_BSPD01000064.1"/>
</dbReference>
<comment type="caution">
    <text evidence="18">The sequence shown here is derived from an EMBL/GenBank/DDBJ whole genome shotgun (WGS) entry which is preliminary data.</text>
</comment>
<accession>A0AA37WN71</accession>
<name>A0AA37WN71_9GAMM</name>
<dbReference type="PANTHER" id="PTHR43134:SF3">
    <property type="entry name" value="FLAGELLAR BIOSYNTHESIS PROTEIN FLHF"/>
    <property type="match status" value="1"/>
</dbReference>
<feature type="compositionally biased region" description="Low complexity" evidence="15">
    <location>
        <begin position="137"/>
        <end position="155"/>
    </location>
</feature>
<evidence type="ECO:0000256" key="5">
    <source>
        <dbReference type="ARBA" id="ARBA00022475"/>
    </source>
</evidence>
<keyword evidence="5" id="KW-1003">Cell membrane</keyword>
<evidence type="ECO:0000313" key="18">
    <source>
        <dbReference type="EMBL" id="GLS27005.1"/>
    </source>
</evidence>
<feature type="compositionally biased region" description="Low complexity" evidence="15">
    <location>
        <begin position="697"/>
        <end position="708"/>
    </location>
</feature>
<feature type="compositionally biased region" description="Polar residues" evidence="15">
    <location>
        <begin position="171"/>
        <end position="191"/>
    </location>
</feature>
<feature type="domain" description="SRP54-type proteins GTP-binding" evidence="17">
    <location>
        <begin position="372"/>
        <end position="561"/>
    </location>
</feature>
<keyword evidence="7" id="KW-1005">Bacterial flagellum biogenesis</keyword>
<dbReference type="AlphaFoldDB" id="A0AA37WN71"/>
<keyword evidence="4" id="KW-0813">Transport</keyword>
<evidence type="ECO:0000256" key="15">
    <source>
        <dbReference type="SAM" id="MobiDB-lite"/>
    </source>
</evidence>
<evidence type="ECO:0000256" key="13">
    <source>
        <dbReference type="ARBA" id="ARBA00030866"/>
    </source>
</evidence>
<dbReference type="SMART" id="SM00382">
    <property type="entry name" value="AAA"/>
    <property type="match status" value="1"/>
</dbReference>
<feature type="region of interest" description="Disordered" evidence="15">
    <location>
        <begin position="572"/>
        <end position="596"/>
    </location>
</feature>
<dbReference type="Gene3D" id="1.20.120.1380">
    <property type="entry name" value="Flagellar FlhF biosynthesis protein, N domain"/>
    <property type="match status" value="1"/>
</dbReference>
<dbReference type="GO" id="GO:0006614">
    <property type="term" value="P:SRP-dependent cotranslational protein targeting to membrane"/>
    <property type="evidence" value="ECO:0007669"/>
    <property type="project" value="InterPro"/>
</dbReference>
<feature type="domain" description="AAA+ ATPase" evidence="16">
    <location>
        <begin position="371"/>
        <end position="534"/>
    </location>
</feature>
<evidence type="ECO:0000256" key="4">
    <source>
        <dbReference type="ARBA" id="ARBA00022448"/>
    </source>
</evidence>
<dbReference type="GO" id="GO:0003924">
    <property type="term" value="F:GTPase activity"/>
    <property type="evidence" value="ECO:0007669"/>
    <property type="project" value="InterPro"/>
</dbReference>
<dbReference type="GO" id="GO:0015031">
    <property type="term" value="P:protein transport"/>
    <property type="evidence" value="ECO:0007669"/>
    <property type="project" value="UniProtKB-KW"/>
</dbReference>
<feature type="coiled-coil region" evidence="14">
    <location>
        <begin position="609"/>
        <end position="654"/>
    </location>
</feature>
<evidence type="ECO:0000313" key="19">
    <source>
        <dbReference type="Proteomes" id="UP001156870"/>
    </source>
</evidence>
<feature type="compositionally biased region" description="Basic and acidic residues" evidence="15">
    <location>
        <begin position="160"/>
        <end position="170"/>
    </location>
</feature>
<dbReference type="InterPro" id="IPR047040">
    <property type="entry name" value="FlhF__GTPase_dom"/>
</dbReference>
<keyword evidence="14" id="KW-0175">Coiled coil</keyword>
<dbReference type="InterPro" id="IPR000897">
    <property type="entry name" value="SRP54_GTPase_dom"/>
</dbReference>
<keyword evidence="6" id="KW-0547">Nucleotide-binding</keyword>
<feature type="region of interest" description="Disordered" evidence="15">
    <location>
        <begin position="127"/>
        <end position="211"/>
    </location>
</feature>
<evidence type="ECO:0000256" key="3">
    <source>
        <dbReference type="ARBA" id="ARBA00014919"/>
    </source>
</evidence>
<feature type="compositionally biased region" description="Basic and acidic residues" evidence="15">
    <location>
        <begin position="256"/>
        <end position="278"/>
    </location>
</feature>
<dbReference type="GO" id="GO:0005047">
    <property type="term" value="F:signal recognition particle binding"/>
    <property type="evidence" value="ECO:0007669"/>
    <property type="project" value="TreeGrafter"/>
</dbReference>
<dbReference type="GO" id="GO:0044781">
    <property type="term" value="P:bacterial-type flagellum organization"/>
    <property type="evidence" value="ECO:0007669"/>
    <property type="project" value="UniProtKB-KW"/>
</dbReference>
<evidence type="ECO:0000256" key="9">
    <source>
        <dbReference type="ARBA" id="ARBA00023134"/>
    </source>
</evidence>
<evidence type="ECO:0000256" key="14">
    <source>
        <dbReference type="SAM" id="Coils"/>
    </source>
</evidence>
<dbReference type="InterPro" id="IPR027417">
    <property type="entry name" value="P-loop_NTPase"/>
</dbReference>
<dbReference type="SMART" id="SM00962">
    <property type="entry name" value="SRP54"/>
    <property type="match status" value="1"/>
</dbReference>
<dbReference type="InterPro" id="IPR003593">
    <property type="entry name" value="AAA+_ATPase"/>
</dbReference>
<keyword evidence="10" id="KW-0472">Membrane</keyword>
<dbReference type="Gene3D" id="3.40.50.300">
    <property type="entry name" value="P-loop containing nucleotide triphosphate hydrolases"/>
    <property type="match status" value="1"/>
</dbReference>
<evidence type="ECO:0000256" key="7">
    <source>
        <dbReference type="ARBA" id="ARBA00022795"/>
    </source>
</evidence>
<proteinExistence type="inferred from homology"/>
<evidence type="ECO:0000259" key="16">
    <source>
        <dbReference type="SMART" id="SM00382"/>
    </source>
</evidence>
<dbReference type="EMBL" id="BSPD01000064">
    <property type="protein sequence ID" value="GLS27005.1"/>
    <property type="molecule type" value="Genomic_DNA"/>
</dbReference>
<dbReference type="GO" id="GO:0005886">
    <property type="term" value="C:plasma membrane"/>
    <property type="evidence" value="ECO:0007669"/>
    <property type="project" value="UniProtKB-SubCell"/>
</dbReference>
<evidence type="ECO:0000256" key="8">
    <source>
        <dbReference type="ARBA" id="ARBA00022927"/>
    </source>
</evidence>
<organism evidence="18 19">
    <name type="scientific">Marinibactrum halimedae</name>
    <dbReference type="NCBI Taxonomy" id="1444977"/>
    <lineage>
        <taxon>Bacteria</taxon>
        <taxon>Pseudomonadati</taxon>
        <taxon>Pseudomonadota</taxon>
        <taxon>Gammaproteobacteria</taxon>
        <taxon>Cellvibrionales</taxon>
        <taxon>Cellvibrionaceae</taxon>
        <taxon>Marinibactrum</taxon>
    </lineage>
</organism>
<feature type="coiled-coil region" evidence="14">
    <location>
        <begin position="216"/>
        <end position="243"/>
    </location>
</feature>
<comment type="similarity">
    <text evidence="2">Belongs to the GTP-binding SRP family.</text>
</comment>
<evidence type="ECO:0000256" key="12">
    <source>
        <dbReference type="ARBA" id="ARBA00025337"/>
    </source>
</evidence>
<keyword evidence="11" id="KW-1006">Bacterial flagellum protein export</keyword>
<dbReference type="CDD" id="cd17873">
    <property type="entry name" value="FlhF"/>
    <property type="match status" value="1"/>
</dbReference>
<evidence type="ECO:0000256" key="11">
    <source>
        <dbReference type="ARBA" id="ARBA00023225"/>
    </source>
</evidence>
<dbReference type="Pfam" id="PF00448">
    <property type="entry name" value="SRP54"/>
    <property type="match status" value="1"/>
</dbReference>
<protein>
    <recommendedName>
        <fullName evidence="3">Flagellar biosynthesis protein FlhF</fullName>
    </recommendedName>
    <alternativeName>
        <fullName evidence="13">Flagella-associated GTP-binding protein</fullName>
    </alternativeName>
</protein>
<comment type="subcellular location">
    <subcellularLocation>
        <location evidence="1">Cell membrane</location>
        <topology evidence="1">Peripheral membrane protein</topology>
        <orientation evidence="1">Cytoplasmic side</orientation>
    </subcellularLocation>
</comment>